<evidence type="ECO:0000313" key="1">
    <source>
        <dbReference type="EMBL" id="CAA9332550.1"/>
    </source>
</evidence>
<sequence>MTNHNTATRERNQKGVKDFLALLEAKDIDKWIELWADNGIQEMPYAPPGFPARIEGKKVYLKLTAECPFLT</sequence>
<reference evidence="1" key="1">
    <citation type="submission" date="2020-02" db="EMBL/GenBank/DDBJ databases">
        <authorList>
            <person name="Meier V. D."/>
        </authorList>
    </citation>
    <scope>NUCLEOTIDE SEQUENCE</scope>
    <source>
        <strain evidence="1">AVDCRST_MAG94</strain>
    </source>
</reference>
<gene>
    <name evidence="1" type="ORF">AVDCRST_MAG94-1979</name>
</gene>
<dbReference type="AlphaFoldDB" id="A0A6J4LH91"/>
<name>A0A6J4LH91_9CYAN</name>
<dbReference type="Gene3D" id="3.10.450.50">
    <property type="match status" value="1"/>
</dbReference>
<accession>A0A6J4LH91</accession>
<dbReference type="EMBL" id="CADCTY010000687">
    <property type="protein sequence ID" value="CAA9332550.1"/>
    <property type="molecule type" value="Genomic_DNA"/>
</dbReference>
<dbReference type="SUPFAM" id="SSF54427">
    <property type="entry name" value="NTF2-like"/>
    <property type="match status" value="1"/>
</dbReference>
<evidence type="ECO:0008006" key="2">
    <source>
        <dbReference type="Google" id="ProtNLM"/>
    </source>
</evidence>
<protein>
    <recommendedName>
        <fullName evidence="2">SnoaL-like domain-containing protein</fullName>
    </recommendedName>
</protein>
<proteinExistence type="predicted"/>
<dbReference type="InterPro" id="IPR032710">
    <property type="entry name" value="NTF2-like_dom_sf"/>
</dbReference>
<organism evidence="1">
    <name type="scientific">uncultured Leptolyngbya sp</name>
    <dbReference type="NCBI Taxonomy" id="332963"/>
    <lineage>
        <taxon>Bacteria</taxon>
        <taxon>Bacillati</taxon>
        <taxon>Cyanobacteriota</taxon>
        <taxon>Cyanophyceae</taxon>
        <taxon>Leptolyngbyales</taxon>
        <taxon>Leptolyngbyaceae</taxon>
        <taxon>Leptolyngbya group</taxon>
        <taxon>Leptolyngbya</taxon>
        <taxon>environmental samples</taxon>
    </lineage>
</organism>